<dbReference type="AlphaFoldDB" id="A0A6A6DMF8"/>
<evidence type="ECO:0000313" key="1">
    <source>
        <dbReference type="EMBL" id="KAF2179562.1"/>
    </source>
</evidence>
<feature type="non-terminal residue" evidence="1">
    <location>
        <position position="74"/>
    </location>
</feature>
<feature type="non-terminal residue" evidence="1">
    <location>
        <position position="1"/>
    </location>
</feature>
<evidence type="ECO:0000313" key="2">
    <source>
        <dbReference type="Proteomes" id="UP000800200"/>
    </source>
</evidence>
<proteinExistence type="predicted"/>
<organism evidence="1 2">
    <name type="scientific">Zopfia rhizophila CBS 207.26</name>
    <dbReference type="NCBI Taxonomy" id="1314779"/>
    <lineage>
        <taxon>Eukaryota</taxon>
        <taxon>Fungi</taxon>
        <taxon>Dikarya</taxon>
        <taxon>Ascomycota</taxon>
        <taxon>Pezizomycotina</taxon>
        <taxon>Dothideomycetes</taxon>
        <taxon>Dothideomycetes incertae sedis</taxon>
        <taxon>Zopfiaceae</taxon>
        <taxon>Zopfia</taxon>
    </lineage>
</organism>
<reference evidence="1" key="1">
    <citation type="journal article" date="2020" name="Stud. Mycol.">
        <title>101 Dothideomycetes genomes: a test case for predicting lifestyles and emergence of pathogens.</title>
        <authorList>
            <person name="Haridas S."/>
            <person name="Albert R."/>
            <person name="Binder M."/>
            <person name="Bloem J."/>
            <person name="Labutti K."/>
            <person name="Salamov A."/>
            <person name="Andreopoulos B."/>
            <person name="Baker S."/>
            <person name="Barry K."/>
            <person name="Bills G."/>
            <person name="Bluhm B."/>
            <person name="Cannon C."/>
            <person name="Castanera R."/>
            <person name="Culley D."/>
            <person name="Daum C."/>
            <person name="Ezra D."/>
            <person name="Gonzalez J."/>
            <person name="Henrissat B."/>
            <person name="Kuo A."/>
            <person name="Liang C."/>
            <person name="Lipzen A."/>
            <person name="Lutzoni F."/>
            <person name="Magnuson J."/>
            <person name="Mondo S."/>
            <person name="Nolan M."/>
            <person name="Ohm R."/>
            <person name="Pangilinan J."/>
            <person name="Park H.-J."/>
            <person name="Ramirez L."/>
            <person name="Alfaro M."/>
            <person name="Sun H."/>
            <person name="Tritt A."/>
            <person name="Yoshinaga Y."/>
            <person name="Zwiers L.-H."/>
            <person name="Turgeon B."/>
            <person name="Goodwin S."/>
            <person name="Spatafora J."/>
            <person name="Crous P."/>
            <person name="Grigoriev I."/>
        </authorList>
    </citation>
    <scope>NUCLEOTIDE SEQUENCE</scope>
    <source>
        <strain evidence="1">CBS 207.26</strain>
    </source>
</reference>
<gene>
    <name evidence="1" type="ORF">K469DRAFT_475198</name>
</gene>
<dbReference type="Proteomes" id="UP000800200">
    <property type="component" value="Unassembled WGS sequence"/>
</dbReference>
<keyword evidence="2" id="KW-1185">Reference proteome</keyword>
<name>A0A6A6DMF8_9PEZI</name>
<dbReference type="EMBL" id="ML994665">
    <property type="protein sequence ID" value="KAF2179562.1"/>
    <property type="molecule type" value="Genomic_DNA"/>
</dbReference>
<protein>
    <submittedName>
        <fullName evidence="1">Uncharacterized protein</fullName>
    </submittedName>
</protein>
<accession>A0A6A6DMF8</accession>
<sequence length="74" mass="8429">QGSILLAILTKALNEENRRKIDQDSQVLLIESYKPTNIALKLGDSFILPAYTIYGFQCIENYLFTIGNIVPRLR</sequence>